<accession>A0A127QM51</accession>
<keyword evidence="2" id="KW-1185">Reference proteome</keyword>
<sequence>MGEEKSYPYKGQAVIPRLEKQANGKYAACFTIHAGKDRTGEIRYARGVPTIEFDSEDEALGYILDFSGDWIDQNPI</sequence>
<name>A0A127QM51_9BURK</name>
<proteinExistence type="predicted"/>
<dbReference type="Proteomes" id="UP000071778">
    <property type="component" value="Chromosome"/>
</dbReference>
<evidence type="ECO:0000313" key="2">
    <source>
        <dbReference type="Proteomes" id="UP000071778"/>
    </source>
</evidence>
<dbReference type="PATRIC" id="fig|279058.18.peg.2903"/>
<dbReference type="AlphaFoldDB" id="A0A127QM51"/>
<evidence type="ECO:0000313" key="1">
    <source>
        <dbReference type="EMBL" id="AMP10672.1"/>
    </source>
</evidence>
<dbReference type="EMBL" id="CP013235">
    <property type="protein sequence ID" value="AMP10672.1"/>
    <property type="molecule type" value="Genomic_DNA"/>
</dbReference>
<dbReference type="RefSeq" id="WP_061537298.1">
    <property type="nucleotide sequence ID" value="NZ_CP013235.1"/>
</dbReference>
<reference evidence="1 2" key="1">
    <citation type="submission" date="2015-11" db="EMBL/GenBank/DDBJ databases">
        <title>Exploring the genomic traits of fungus-feeding bacterial genus Collimonas.</title>
        <authorList>
            <person name="Song C."/>
            <person name="Schmidt R."/>
            <person name="de Jager V."/>
            <person name="Krzyzanowska D."/>
            <person name="Jongedijk E."/>
            <person name="Cankar K."/>
            <person name="Beekwilder J."/>
            <person name="van Veen A."/>
            <person name="de Boer W."/>
            <person name="van Veen J.A."/>
            <person name="Garbeva P."/>
        </authorList>
    </citation>
    <scope>NUCLEOTIDE SEQUENCE [LARGE SCALE GENOMIC DNA]</scope>
    <source>
        <strain evidence="1 2">Ter282</strain>
    </source>
</reference>
<organism evidence="1 2">
    <name type="scientific">Collimonas arenae</name>
    <dbReference type="NCBI Taxonomy" id="279058"/>
    <lineage>
        <taxon>Bacteria</taxon>
        <taxon>Pseudomonadati</taxon>
        <taxon>Pseudomonadota</taxon>
        <taxon>Betaproteobacteria</taxon>
        <taxon>Burkholderiales</taxon>
        <taxon>Oxalobacteraceae</taxon>
        <taxon>Collimonas</taxon>
    </lineage>
</organism>
<protein>
    <submittedName>
        <fullName evidence="1">Uncharacterized protein</fullName>
    </submittedName>
</protein>
<gene>
    <name evidence="1" type="ORF">CAter282_2950</name>
</gene>